<organism evidence="2 3">
    <name type="scientific">Phanerochaete sordida</name>
    <dbReference type="NCBI Taxonomy" id="48140"/>
    <lineage>
        <taxon>Eukaryota</taxon>
        <taxon>Fungi</taxon>
        <taxon>Dikarya</taxon>
        <taxon>Basidiomycota</taxon>
        <taxon>Agaricomycotina</taxon>
        <taxon>Agaricomycetes</taxon>
        <taxon>Polyporales</taxon>
        <taxon>Phanerochaetaceae</taxon>
        <taxon>Phanerochaete</taxon>
    </lineage>
</organism>
<name>A0A9P3G2J4_9APHY</name>
<gene>
    <name evidence="2" type="ORF">PsYK624_028010</name>
</gene>
<evidence type="ECO:0000313" key="3">
    <source>
        <dbReference type="Proteomes" id="UP000703269"/>
    </source>
</evidence>
<proteinExistence type="predicted"/>
<comment type="caution">
    <text evidence="2">The sequence shown here is derived from an EMBL/GenBank/DDBJ whole genome shotgun (WGS) entry which is preliminary data.</text>
</comment>
<sequence>MAVSLKAEPKETTIPAPAKPKVDEGERKKALEVISKFRQATAWQVHRWPLEKKTVDHKTKIHLPRSYLATAGEDVKTVWAGSDLNQIVHQHYFDALDLVSDEIPKKSANFVTPDAVTVRRHEYLGPDPRIAGYRFDADGEVHVKWWDSFLGDLWMDKGKWKWDVKMTEDGKWVEVDD</sequence>
<protein>
    <submittedName>
        <fullName evidence="2">Uncharacterized protein</fullName>
    </submittedName>
</protein>
<dbReference type="AlphaFoldDB" id="A0A9P3G2J4"/>
<accession>A0A9P3G2J4</accession>
<dbReference type="EMBL" id="BPQB01000004">
    <property type="protein sequence ID" value="GJE86720.1"/>
    <property type="molecule type" value="Genomic_DNA"/>
</dbReference>
<evidence type="ECO:0000256" key="1">
    <source>
        <dbReference type="SAM" id="MobiDB-lite"/>
    </source>
</evidence>
<evidence type="ECO:0000313" key="2">
    <source>
        <dbReference type="EMBL" id="GJE86720.1"/>
    </source>
</evidence>
<dbReference type="OrthoDB" id="2737573at2759"/>
<feature type="region of interest" description="Disordered" evidence="1">
    <location>
        <begin position="1"/>
        <end position="25"/>
    </location>
</feature>
<keyword evidence="3" id="KW-1185">Reference proteome</keyword>
<reference evidence="2 3" key="1">
    <citation type="submission" date="2021-08" db="EMBL/GenBank/DDBJ databases">
        <title>Draft Genome Sequence of Phanerochaete sordida strain YK-624.</title>
        <authorList>
            <person name="Mori T."/>
            <person name="Dohra H."/>
            <person name="Suzuki T."/>
            <person name="Kawagishi H."/>
            <person name="Hirai H."/>
        </authorList>
    </citation>
    <scope>NUCLEOTIDE SEQUENCE [LARGE SCALE GENOMIC DNA]</scope>
    <source>
        <strain evidence="2 3">YK-624</strain>
    </source>
</reference>
<dbReference type="Proteomes" id="UP000703269">
    <property type="component" value="Unassembled WGS sequence"/>
</dbReference>